<reference evidence="2 3" key="1">
    <citation type="submission" date="2017-10" db="EMBL/GenBank/DDBJ databases">
        <title>Comparative genomics in systemic dimorphic fungi from Ajellomycetaceae.</title>
        <authorList>
            <person name="Munoz J.F."/>
            <person name="Mcewen J.G."/>
            <person name="Clay O.K."/>
            <person name="Cuomo C.A."/>
        </authorList>
    </citation>
    <scope>NUCLEOTIDE SEQUENCE [LARGE SCALE GENOMIC DNA]</scope>
    <source>
        <strain evidence="2 3">UAMH5409</strain>
    </source>
</reference>
<protein>
    <submittedName>
        <fullName evidence="2">Uncharacterized protein</fullName>
    </submittedName>
</protein>
<feature type="region of interest" description="Disordered" evidence="1">
    <location>
        <begin position="56"/>
        <end position="90"/>
    </location>
</feature>
<sequence>MTSFSWSPSSTIPPTSGAPPPVLTIPSPSHVQPFTPEPPLHYQSLMVPLSLGTSSKSVQSVDQKSESNSDLGLDCEDSDDDNDNANDDCFKDEAQLPPEHYLAQALAGQSTWMSHILVFKTREELYPIVFCIVTITLVLVQA</sequence>
<proteinExistence type="predicted"/>
<name>A0A2B7WEV0_9EURO</name>
<gene>
    <name evidence="2" type="ORF">AJ79_10254</name>
</gene>
<comment type="caution">
    <text evidence="2">The sequence shown here is derived from an EMBL/GenBank/DDBJ whole genome shotgun (WGS) entry which is preliminary data.</text>
</comment>
<evidence type="ECO:0000256" key="1">
    <source>
        <dbReference type="SAM" id="MobiDB-lite"/>
    </source>
</evidence>
<organism evidence="2 3">
    <name type="scientific">Helicocarpus griseus UAMH5409</name>
    <dbReference type="NCBI Taxonomy" id="1447875"/>
    <lineage>
        <taxon>Eukaryota</taxon>
        <taxon>Fungi</taxon>
        <taxon>Dikarya</taxon>
        <taxon>Ascomycota</taxon>
        <taxon>Pezizomycotina</taxon>
        <taxon>Eurotiomycetes</taxon>
        <taxon>Eurotiomycetidae</taxon>
        <taxon>Onygenales</taxon>
        <taxon>Ajellomycetaceae</taxon>
        <taxon>Helicocarpus</taxon>
    </lineage>
</organism>
<feature type="compositionally biased region" description="Acidic residues" evidence="1">
    <location>
        <begin position="73"/>
        <end position="86"/>
    </location>
</feature>
<evidence type="ECO:0000313" key="3">
    <source>
        <dbReference type="Proteomes" id="UP000223968"/>
    </source>
</evidence>
<accession>A0A2B7WEV0</accession>
<feature type="compositionally biased region" description="Low complexity" evidence="1">
    <location>
        <begin position="1"/>
        <end position="15"/>
    </location>
</feature>
<dbReference type="AlphaFoldDB" id="A0A2B7WEV0"/>
<dbReference type="Proteomes" id="UP000223968">
    <property type="component" value="Unassembled WGS sequence"/>
</dbReference>
<feature type="region of interest" description="Disordered" evidence="1">
    <location>
        <begin position="1"/>
        <end position="39"/>
    </location>
</feature>
<dbReference type="EMBL" id="PDNB01000406">
    <property type="protein sequence ID" value="PGG95109.1"/>
    <property type="molecule type" value="Genomic_DNA"/>
</dbReference>
<keyword evidence="3" id="KW-1185">Reference proteome</keyword>
<evidence type="ECO:0000313" key="2">
    <source>
        <dbReference type="EMBL" id="PGG95109.1"/>
    </source>
</evidence>